<dbReference type="EMBL" id="AGNL01004940">
    <property type="protein sequence ID" value="EJK73021.1"/>
    <property type="molecule type" value="Genomic_DNA"/>
</dbReference>
<dbReference type="Pfam" id="PF02729">
    <property type="entry name" value="OTCace_N"/>
    <property type="match status" value="1"/>
</dbReference>
<dbReference type="GO" id="GO:0016597">
    <property type="term" value="F:amino acid binding"/>
    <property type="evidence" value="ECO:0007669"/>
    <property type="project" value="InterPro"/>
</dbReference>
<dbReference type="InterPro" id="IPR006131">
    <property type="entry name" value="Asp_carbamoyltransf_Asp/Orn-bd"/>
</dbReference>
<dbReference type="FunFam" id="3.40.50.1370:FF:000009">
    <property type="entry name" value="Ornithine carbamoyltransferase, mitochondrial"/>
    <property type="match status" value="1"/>
</dbReference>
<sequence>MLSNTFRALQSPAAAARVAALSTAKRGMSISSLTQFEGKHFISIDQLSNDELRGLLDLSKKYRDTYGKGSSVNPVEAPKPLTGQSVSMIFQKRSTRTRVSTETGMNLLGGQSLFLGPSDIQLGVNESMRDTALVLSRFNSLVLARVFAHDDILELSKYATVPVINALSDLHHPLQTLADLMALEDHFGNLKGKTLAWVGDGNNVLHDLMLGGAKLGMNIRIATPAGYDANSGVLETTKQLAAENGTADVFETTVASEAVKGSDVVVTDTWVSMGQEDEYEQRVKEFDGYQVNSALMAQANDGAVFLHCLPRHPEEVSDEVFYSEQSLVFPEAENRMWTVMAVMAAQLGKL</sequence>
<comment type="caution">
    <text evidence="9">The sequence shown here is derived from an EMBL/GenBank/DDBJ whole genome shotgun (WGS) entry which is preliminary data.</text>
</comment>
<keyword evidence="3" id="KW-0055">Arginine biosynthesis</keyword>
<dbReference type="GO" id="GO:0042450">
    <property type="term" value="P:L-arginine biosynthetic process via ornithine"/>
    <property type="evidence" value="ECO:0007669"/>
    <property type="project" value="TreeGrafter"/>
</dbReference>
<proteinExistence type="inferred from homology"/>
<keyword evidence="5 6" id="KW-0808">Transferase</keyword>
<dbReference type="EC" id="2.1.3.3" evidence="2"/>
<reference evidence="9 10" key="1">
    <citation type="journal article" date="2012" name="Genome Biol.">
        <title>Genome and low-iron response of an oceanic diatom adapted to chronic iron limitation.</title>
        <authorList>
            <person name="Lommer M."/>
            <person name="Specht M."/>
            <person name="Roy A.S."/>
            <person name="Kraemer L."/>
            <person name="Andreson R."/>
            <person name="Gutowska M.A."/>
            <person name="Wolf J."/>
            <person name="Bergner S.V."/>
            <person name="Schilhabel M.B."/>
            <person name="Klostermeier U.C."/>
            <person name="Beiko R.G."/>
            <person name="Rosenstiel P."/>
            <person name="Hippler M."/>
            <person name="Laroche J."/>
        </authorList>
    </citation>
    <scope>NUCLEOTIDE SEQUENCE [LARGE SCALE GENOMIC DNA]</scope>
    <source>
        <strain evidence="9 10">CCMP1005</strain>
    </source>
</reference>
<evidence type="ECO:0000256" key="2">
    <source>
        <dbReference type="ARBA" id="ARBA00013007"/>
    </source>
</evidence>
<dbReference type="InterPro" id="IPR036901">
    <property type="entry name" value="Asp/Orn_carbamoylTrfase_sf"/>
</dbReference>
<evidence type="ECO:0000259" key="8">
    <source>
        <dbReference type="Pfam" id="PF02729"/>
    </source>
</evidence>
<dbReference type="PANTHER" id="PTHR45753:SF3">
    <property type="entry name" value="ORNITHINE TRANSCARBAMYLASE, MITOCHONDRIAL"/>
    <property type="match status" value="1"/>
</dbReference>
<comment type="similarity">
    <text evidence="1">Belongs to the aspartate/ornithine carbamoyltransferase superfamily. OTCase family.</text>
</comment>
<keyword evidence="4" id="KW-0028">Amino-acid biosynthesis</keyword>
<feature type="domain" description="Aspartate/ornithine carbamoyltransferase carbamoyl-P binding" evidence="8">
    <location>
        <begin position="39"/>
        <end position="184"/>
    </location>
</feature>
<dbReference type="Proteomes" id="UP000266841">
    <property type="component" value="Unassembled WGS sequence"/>
</dbReference>
<protein>
    <recommendedName>
        <fullName evidence="2">ornithine carbamoyltransferase</fullName>
        <ecNumber evidence="2">2.1.3.3</ecNumber>
    </recommendedName>
</protein>
<dbReference type="AlphaFoldDB" id="K0TH75"/>
<dbReference type="PRINTS" id="PR00102">
    <property type="entry name" value="OTCASE"/>
</dbReference>
<dbReference type="eggNOG" id="KOG1504">
    <property type="taxonomic scope" value="Eukaryota"/>
</dbReference>
<evidence type="ECO:0000256" key="4">
    <source>
        <dbReference type="ARBA" id="ARBA00022605"/>
    </source>
</evidence>
<evidence type="ECO:0000256" key="3">
    <source>
        <dbReference type="ARBA" id="ARBA00022571"/>
    </source>
</evidence>
<dbReference type="Gene3D" id="3.40.50.1370">
    <property type="entry name" value="Aspartate/ornithine carbamoyltransferase"/>
    <property type="match status" value="2"/>
</dbReference>
<feature type="domain" description="Aspartate/ornithine carbamoyltransferase Asp/Orn-binding" evidence="7">
    <location>
        <begin position="191"/>
        <end position="344"/>
    </location>
</feature>
<dbReference type="OrthoDB" id="10252326at2759"/>
<dbReference type="PRINTS" id="PR00100">
    <property type="entry name" value="AOTCASE"/>
</dbReference>
<evidence type="ECO:0000313" key="9">
    <source>
        <dbReference type="EMBL" id="EJK73021.1"/>
    </source>
</evidence>
<dbReference type="InterPro" id="IPR006130">
    <property type="entry name" value="Asp/Orn_carbamoylTrfase"/>
</dbReference>
<evidence type="ECO:0000256" key="6">
    <source>
        <dbReference type="RuleBase" id="RU003634"/>
    </source>
</evidence>
<dbReference type="GO" id="GO:0005737">
    <property type="term" value="C:cytoplasm"/>
    <property type="evidence" value="ECO:0007669"/>
    <property type="project" value="UniProtKB-ARBA"/>
</dbReference>
<dbReference type="OMA" id="DGNNVCN"/>
<dbReference type="NCBIfam" id="NF001986">
    <property type="entry name" value="PRK00779.1"/>
    <property type="match status" value="1"/>
</dbReference>
<dbReference type="InterPro" id="IPR002292">
    <property type="entry name" value="Orn/put_carbamltrans"/>
</dbReference>
<evidence type="ECO:0000313" key="10">
    <source>
        <dbReference type="Proteomes" id="UP000266841"/>
    </source>
</evidence>
<evidence type="ECO:0000256" key="5">
    <source>
        <dbReference type="ARBA" id="ARBA00022679"/>
    </source>
</evidence>
<evidence type="ECO:0000259" key="7">
    <source>
        <dbReference type="Pfam" id="PF00185"/>
    </source>
</evidence>
<dbReference type="PROSITE" id="PS00097">
    <property type="entry name" value="CARBAMOYLTRANSFERASE"/>
    <property type="match status" value="1"/>
</dbReference>
<gene>
    <name evidence="9" type="ORF">THAOC_05385</name>
</gene>
<dbReference type="NCBIfam" id="TIGR00658">
    <property type="entry name" value="orni_carb_tr"/>
    <property type="match status" value="1"/>
</dbReference>
<keyword evidence="10" id="KW-1185">Reference proteome</keyword>
<evidence type="ECO:0000256" key="1">
    <source>
        <dbReference type="ARBA" id="ARBA00007805"/>
    </source>
</evidence>
<accession>K0TH75</accession>
<dbReference type="PANTHER" id="PTHR45753">
    <property type="entry name" value="ORNITHINE CARBAMOYLTRANSFERASE, MITOCHONDRIAL"/>
    <property type="match status" value="1"/>
</dbReference>
<dbReference type="SUPFAM" id="SSF53671">
    <property type="entry name" value="Aspartate/ornithine carbamoyltransferase"/>
    <property type="match status" value="1"/>
</dbReference>
<dbReference type="GO" id="GO:0004585">
    <property type="term" value="F:ornithine carbamoyltransferase activity"/>
    <property type="evidence" value="ECO:0007669"/>
    <property type="project" value="UniProtKB-EC"/>
</dbReference>
<dbReference type="InterPro" id="IPR006132">
    <property type="entry name" value="Asp/Orn_carbamoyltranf_P-bd"/>
</dbReference>
<organism evidence="9 10">
    <name type="scientific">Thalassiosira oceanica</name>
    <name type="common">Marine diatom</name>
    <dbReference type="NCBI Taxonomy" id="159749"/>
    <lineage>
        <taxon>Eukaryota</taxon>
        <taxon>Sar</taxon>
        <taxon>Stramenopiles</taxon>
        <taxon>Ochrophyta</taxon>
        <taxon>Bacillariophyta</taxon>
        <taxon>Coscinodiscophyceae</taxon>
        <taxon>Thalassiosirophycidae</taxon>
        <taxon>Thalassiosirales</taxon>
        <taxon>Thalassiosiraceae</taxon>
        <taxon>Thalassiosira</taxon>
    </lineage>
</organism>
<dbReference type="Pfam" id="PF00185">
    <property type="entry name" value="OTCace"/>
    <property type="match status" value="1"/>
</dbReference>
<dbReference type="GO" id="GO:0019240">
    <property type="term" value="P:citrulline biosynthetic process"/>
    <property type="evidence" value="ECO:0007669"/>
    <property type="project" value="TreeGrafter"/>
</dbReference>
<name>K0TH75_THAOC</name>